<dbReference type="GO" id="GO:0005634">
    <property type="term" value="C:nucleus"/>
    <property type="evidence" value="ECO:0007669"/>
    <property type="project" value="TreeGrafter"/>
</dbReference>
<sequence length="403" mass="46653">MAELSGCPVCFKESPVCYNFGGICCRSCAAFFRRAVRSGKEPTCAKNHLLCKRSNVMVVGANNVGCKKCRLDRCFAHGMRPKFVHFANPKTESWVLEKDVCDDSYGMKCSELVVYYHAGLSISELSWNHETPILSGVTRAVREAYRYRSQVTMDLTKHRGTSEPGDRFCNYMHHRFLLYEEFKIFHYLMQKLPIIRDLDEAIMEQMFKNSLPLYSGFIRVLSNVLQKYPDRSRFYPYPNIYVDMDFEKLVTFLMPTLSMRSLAKRREDFADVAEFVLKSAHYCFQNGIAVAKQLIRTDEDLAAVILLIIITANDFNNSDPNWHGPIRKLKAVWKELDLHYRATSRDPAAWGNLILFLSNVETIGENGLKFVKIMQLFLGSSLFDYIEKSKRFQELEQQDLEFN</sequence>
<dbReference type="GO" id="GO:0003700">
    <property type="term" value="F:DNA-binding transcription factor activity"/>
    <property type="evidence" value="ECO:0007669"/>
    <property type="project" value="InterPro"/>
</dbReference>
<keyword evidence="6" id="KW-0804">Transcription</keyword>
<name>A0A1I8AV85_9BILA</name>
<keyword evidence="8" id="KW-0539">Nucleus</keyword>
<dbReference type="Pfam" id="PF00105">
    <property type="entry name" value="zf-C4"/>
    <property type="match status" value="1"/>
</dbReference>
<dbReference type="PROSITE" id="PS51030">
    <property type="entry name" value="NUCLEAR_REC_DBD_2"/>
    <property type="match status" value="1"/>
</dbReference>
<dbReference type="PANTHER" id="PTHR46011:SF6">
    <property type="entry name" value="HIGH ZINC ACTIVATED NUCLEAR RECEPTOR PROTEIN"/>
    <property type="match status" value="1"/>
</dbReference>
<evidence type="ECO:0000256" key="1">
    <source>
        <dbReference type="ARBA" id="ARBA00022723"/>
    </source>
</evidence>
<organism evidence="10 11">
    <name type="scientific">Steinernema glaseri</name>
    <dbReference type="NCBI Taxonomy" id="37863"/>
    <lineage>
        <taxon>Eukaryota</taxon>
        <taxon>Metazoa</taxon>
        <taxon>Ecdysozoa</taxon>
        <taxon>Nematoda</taxon>
        <taxon>Chromadorea</taxon>
        <taxon>Rhabditida</taxon>
        <taxon>Tylenchina</taxon>
        <taxon>Panagrolaimomorpha</taxon>
        <taxon>Strongyloidoidea</taxon>
        <taxon>Steinernematidae</taxon>
        <taxon>Steinernema</taxon>
    </lineage>
</organism>
<dbReference type="InterPro" id="IPR001628">
    <property type="entry name" value="Znf_hrmn_rcpt"/>
</dbReference>
<keyword evidence="10" id="KW-1185">Reference proteome</keyword>
<dbReference type="PROSITE" id="PS00031">
    <property type="entry name" value="NUCLEAR_REC_DBD_1"/>
    <property type="match status" value="1"/>
</dbReference>
<keyword evidence="3" id="KW-0862">Zinc</keyword>
<dbReference type="WBParaSite" id="L893_g9537.t1">
    <property type="protein sequence ID" value="L893_g9537.t1"/>
    <property type="gene ID" value="L893_g9537"/>
</dbReference>
<dbReference type="SUPFAM" id="SSF57716">
    <property type="entry name" value="Glucocorticoid receptor-like (DNA-binding domain)"/>
    <property type="match status" value="1"/>
</dbReference>
<keyword evidence="5" id="KW-0238">DNA-binding</keyword>
<dbReference type="PANTHER" id="PTHR46011">
    <property type="entry name" value="NUCLEAR HORMONE RECEPTOR FAMILY MEMBER NHR-86-RELATED"/>
    <property type="match status" value="1"/>
</dbReference>
<evidence type="ECO:0000256" key="3">
    <source>
        <dbReference type="ARBA" id="ARBA00022833"/>
    </source>
</evidence>
<dbReference type="Gene3D" id="3.30.50.10">
    <property type="entry name" value="Erythroid Transcription Factor GATA-1, subunit A"/>
    <property type="match status" value="1"/>
</dbReference>
<keyword evidence="2" id="KW-0863">Zinc-finger</keyword>
<evidence type="ECO:0000256" key="7">
    <source>
        <dbReference type="ARBA" id="ARBA00023170"/>
    </source>
</evidence>
<dbReference type="SMART" id="SM00399">
    <property type="entry name" value="ZnF_C4"/>
    <property type="match status" value="1"/>
</dbReference>
<evidence type="ECO:0000259" key="9">
    <source>
        <dbReference type="PROSITE" id="PS51030"/>
    </source>
</evidence>
<proteinExistence type="predicted"/>
<evidence type="ECO:0000256" key="6">
    <source>
        <dbReference type="ARBA" id="ARBA00023163"/>
    </source>
</evidence>
<dbReference type="AlphaFoldDB" id="A0A1I8AV85"/>
<evidence type="ECO:0000256" key="2">
    <source>
        <dbReference type="ARBA" id="ARBA00022771"/>
    </source>
</evidence>
<evidence type="ECO:0000313" key="11">
    <source>
        <dbReference type="WBParaSite" id="L893_g9537.t1"/>
    </source>
</evidence>
<evidence type="ECO:0000256" key="5">
    <source>
        <dbReference type="ARBA" id="ARBA00023125"/>
    </source>
</evidence>
<dbReference type="Proteomes" id="UP000095287">
    <property type="component" value="Unplaced"/>
</dbReference>
<reference evidence="11" key="1">
    <citation type="submission" date="2016-11" db="UniProtKB">
        <authorList>
            <consortium name="WormBaseParasite"/>
        </authorList>
    </citation>
    <scope>IDENTIFICATION</scope>
</reference>
<keyword evidence="7" id="KW-0675">Receptor</keyword>
<protein>
    <submittedName>
        <fullName evidence="11">Nuclear receptor domain-containing protein</fullName>
    </submittedName>
</protein>
<dbReference type="GO" id="GO:0008270">
    <property type="term" value="F:zinc ion binding"/>
    <property type="evidence" value="ECO:0007669"/>
    <property type="project" value="UniProtKB-KW"/>
</dbReference>
<evidence type="ECO:0000256" key="4">
    <source>
        <dbReference type="ARBA" id="ARBA00023015"/>
    </source>
</evidence>
<evidence type="ECO:0000313" key="10">
    <source>
        <dbReference type="Proteomes" id="UP000095287"/>
    </source>
</evidence>
<feature type="domain" description="Nuclear receptor" evidence="9">
    <location>
        <begin position="4"/>
        <end position="86"/>
    </location>
</feature>
<accession>A0A1I8AV85</accession>
<dbReference type="GO" id="GO:0043565">
    <property type="term" value="F:sequence-specific DNA binding"/>
    <property type="evidence" value="ECO:0007669"/>
    <property type="project" value="InterPro"/>
</dbReference>
<keyword evidence="1" id="KW-0479">Metal-binding</keyword>
<dbReference type="InterPro" id="IPR013088">
    <property type="entry name" value="Znf_NHR/GATA"/>
</dbReference>
<keyword evidence="4" id="KW-0805">Transcription regulation</keyword>
<evidence type="ECO:0000256" key="8">
    <source>
        <dbReference type="ARBA" id="ARBA00023242"/>
    </source>
</evidence>